<feature type="signal peptide" evidence="2">
    <location>
        <begin position="1"/>
        <end position="36"/>
    </location>
</feature>
<dbReference type="InterPro" id="IPR003409">
    <property type="entry name" value="MORN"/>
</dbReference>
<keyword evidence="4" id="KW-1185">Reference proteome</keyword>
<dbReference type="AlphaFoldDB" id="A0A7X3G323"/>
<keyword evidence="2" id="KW-0732">Signal</keyword>
<dbReference type="Gene3D" id="2.20.110.10">
    <property type="entry name" value="Histone H3 K4-specific methyltransferase SET7/9 N-terminal domain"/>
    <property type="match status" value="1"/>
</dbReference>
<evidence type="ECO:0000313" key="4">
    <source>
        <dbReference type="Proteomes" id="UP000443353"/>
    </source>
</evidence>
<dbReference type="PANTHER" id="PTHR23084:SF263">
    <property type="entry name" value="MORN REPEAT-CONTAINING PROTEIN 1"/>
    <property type="match status" value="1"/>
</dbReference>
<evidence type="ECO:0000256" key="1">
    <source>
        <dbReference type="ARBA" id="ARBA00022737"/>
    </source>
</evidence>
<name>A0A7X3G323_9BURK</name>
<dbReference type="EMBL" id="WSES01000007">
    <property type="protein sequence ID" value="MVW62723.1"/>
    <property type="molecule type" value="Genomic_DNA"/>
</dbReference>
<gene>
    <name evidence="3" type="ORF">GPY61_22600</name>
</gene>
<evidence type="ECO:0008006" key="5">
    <source>
        <dbReference type="Google" id="ProtNLM"/>
    </source>
</evidence>
<dbReference type="InterPro" id="IPR011990">
    <property type="entry name" value="TPR-like_helical_dom_sf"/>
</dbReference>
<organism evidence="3 4">
    <name type="scientific">Massilia cellulosiltytica</name>
    <dbReference type="NCBI Taxonomy" id="2683234"/>
    <lineage>
        <taxon>Bacteria</taxon>
        <taxon>Pseudomonadati</taxon>
        <taxon>Pseudomonadota</taxon>
        <taxon>Betaproteobacteria</taxon>
        <taxon>Burkholderiales</taxon>
        <taxon>Oxalobacteraceae</taxon>
        <taxon>Telluria group</taxon>
        <taxon>Massilia</taxon>
    </lineage>
</organism>
<accession>A0A7X3G323</accession>
<protein>
    <recommendedName>
        <fullName evidence="5">Tetratricopeptide repeat protein</fullName>
    </recommendedName>
</protein>
<proteinExistence type="predicted"/>
<dbReference type="Gene3D" id="1.25.40.10">
    <property type="entry name" value="Tetratricopeptide repeat domain"/>
    <property type="match status" value="1"/>
</dbReference>
<evidence type="ECO:0000256" key="2">
    <source>
        <dbReference type="SAM" id="SignalP"/>
    </source>
</evidence>
<sequence>MECCIASIQFLFPLMKTNLLGRALSLLFLAMPLAQAGNINDLVDQNWIEIDSPNFRVVTDQPEDVARHMIVDLENLRYISNRVRGAQSLAGPPLTIVAMGRSSFATLGLPQNMAGVFQLSRLGYAAVARIEDYVTSAAASDVSRAIILHEYHHFLLHYSPETTAYPRWYDEGMSEYWSSLVIQDGMAWFGHPVEGSHREDWLVDRAGRINLDTKWLFNTNKLSYDNSTRAGKIDMARFYACAKYAIHYFNSSPELRRQLAHYLRLHNMGLSEDQAVRIAFKKSYEELDVDMRRYVERRLMARGFSTGKDGLDLPQVQVKVTKLDRPATYAVLADVVPRFAKHDANMMRELVETNLKLHPDDPKATILAVNRRVVDDGMARLDALLKRYPNDANLLAARAEGLDMAAAAMHDTGVPGWEAPLKEARDLARRAITADPSNPLAYFTLGHAYKLAPDIGPVQEGIAGLDTLVIYEPAPGSLRALAHLYLRNKQLPEAVKSIRSAVAFDAAGKNPLDALLMENLELVADMASSATPDGKGLRYASGAVYEGPVTSGKPDGKGKWLRPEGSYYEGDFVQGQPSGHGKLVSERGVAYEGAFAAGMARGTGRISFPAGGKMVSYEGGVEDAVPSGPGVLVTKEGRLEATFVQGEAHGEGVFVPAHAAPMRGTWHYGAYQWPVADKLVFVGGIDGEGRRQGLGWCRADASPRIDLCRYKEDRKIALDTEND</sequence>
<feature type="chain" id="PRO_5030710630" description="Tetratricopeptide repeat protein" evidence="2">
    <location>
        <begin position="37"/>
        <end position="723"/>
    </location>
</feature>
<dbReference type="PANTHER" id="PTHR23084">
    <property type="entry name" value="PHOSPHATIDYLINOSITOL-4-PHOSPHATE 5-KINASE RELATED"/>
    <property type="match status" value="1"/>
</dbReference>
<reference evidence="3 4" key="1">
    <citation type="submission" date="2019-12" db="EMBL/GenBank/DDBJ databases">
        <authorList>
            <person name="Li C."/>
            <person name="Zhao J."/>
        </authorList>
    </citation>
    <scope>NUCLEOTIDE SEQUENCE [LARGE SCALE GENOMIC DNA]</scope>
    <source>
        <strain evidence="3 4">NEAU-DD11</strain>
    </source>
</reference>
<dbReference type="Pfam" id="PF02493">
    <property type="entry name" value="MORN"/>
    <property type="match status" value="4"/>
</dbReference>
<dbReference type="SUPFAM" id="SSF82185">
    <property type="entry name" value="Histone H3 K4-specific methyltransferase SET7/9 N-terminal domain"/>
    <property type="match status" value="1"/>
</dbReference>
<dbReference type="Proteomes" id="UP000443353">
    <property type="component" value="Unassembled WGS sequence"/>
</dbReference>
<comment type="caution">
    <text evidence="3">The sequence shown here is derived from an EMBL/GenBank/DDBJ whole genome shotgun (WGS) entry which is preliminary data.</text>
</comment>
<dbReference type="SUPFAM" id="SSF48452">
    <property type="entry name" value="TPR-like"/>
    <property type="match status" value="1"/>
</dbReference>
<keyword evidence="1" id="KW-0677">Repeat</keyword>
<evidence type="ECO:0000313" key="3">
    <source>
        <dbReference type="EMBL" id="MVW62723.1"/>
    </source>
</evidence>